<protein>
    <recommendedName>
        <fullName evidence="1">DUF305 domain-containing protein</fullName>
    </recommendedName>
</protein>
<dbReference type="Gene3D" id="1.20.1260.10">
    <property type="match status" value="1"/>
</dbReference>
<organism evidence="2 3">
    <name type="scientific">Turicibacter faecis</name>
    <dbReference type="NCBI Taxonomy" id="2963365"/>
    <lineage>
        <taxon>Bacteria</taxon>
        <taxon>Bacillati</taxon>
        <taxon>Bacillota</taxon>
        <taxon>Erysipelotrichia</taxon>
        <taxon>Erysipelotrichales</taxon>
        <taxon>Turicibacteraceae</taxon>
        <taxon>Turicibacter</taxon>
    </lineage>
</organism>
<dbReference type="Pfam" id="PF03713">
    <property type="entry name" value="DUF305"/>
    <property type="match status" value="1"/>
</dbReference>
<evidence type="ECO:0000313" key="3">
    <source>
        <dbReference type="Proteomes" id="UP001432099"/>
    </source>
</evidence>
<evidence type="ECO:0000259" key="1">
    <source>
        <dbReference type="Pfam" id="PF03713"/>
    </source>
</evidence>
<reference evidence="2" key="1">
    <citation type="journal article" date="2024" name="Int. J. Syst. Evol. Microbiol.">
        <title>Turicibacter faecis sp. nov., isolated from faeces of heart failure mouse model.</title>
        <authorList>
            <person name="Imamura Y."/>
            <person name="Motooka D."/>
            <person name="Nakajima Y."/>
            <person name="Ito S."/>
            <person name="Kitakaze M."/>
            <person name="Iida T."/>
            <person name="Nakamura S."/>
        </authorList>
    </citation>
    <scope>NUCLEOTIDE SEQUENCE</scope>
    <source>
        <strain evidence="2">TC023</strain>
    </source>
</reference>
<keyword evidence="3" id="KW-1185">Reference proteome</keyword>
<dbReference type="InterPro" id="IPR012347">
    <property type="entry name" value="Ferritin-like"/>
</dbReference>
<dbReference type="InterPro" id="IPR005183">
    <property type="entry name" value="DUF305_CopM-like"/>
</dbReference>
<proteinExistence type="predicted"/>
<dbReference type="EMBL" id="AP028127">
    <property type="protein sequence ID" value="BEH92036.1"/>
    <property type="molecule type" value="Genomic_DNA"/>
</dbReference>
<dbReference type="Proteomes" id="UP001432099">
    <property type="component" value="Chromosome"/>
</dbReference>
<sequence>MNHEEGGDKMKWFKYSLLVCFSFFFLSITVFANDGVSLKQQDYLKKVDLIYLQMQNSLSAKEKMGDLNADFLNQMLNHQRGLIALSKNQLEHGERNKIKKSVNDITHELKSNINKINQTQKKVHQQLVYDEKKEATYLSSYEEVYQQILVALKSEGAEQPTTLIGKSVDEDYLHRVMQQCDVWMILINNVLTQTDNEEVKSVANELLESSKKIKNDVSQLIEKIEQKKGD</sequence>
<evidence type="ECO:0000313" key="2">
    <source>
        <dbReference type="EMBL" id="BEH92036.1"/>
    </source>
</evidence>
<name>A0ABM8IPQ8_9FIRM</name>
<gene>
    <name evidence="2" type="ORF">T23_21380</name>
</gene>
<feature type="domain" description="DUF305" evidence="1">
    <location>
        <begin position="69"/>
        <end position="210"/>
    </location>
</feature>
<accession>A0ABM8IPQ8</accession>